<dbReference type="RefSeq" id="WP_008444838.1">
    <property type="nucleotide sequence ID" value="NZ_AOJK01000067.1"/>
</dbReference>
<evidence type="ECO:0000256" key="1">
    <source>
        <dbReference type="SAM" id="Phobius"/>
    </source>
</evidence>
<keyword evidence="1" id="KW-0472">Membrane</keyword>
<reference evidence="2 3" key="1">
    <citation type="journal article" date="2014" name="PLoS Genet.">
        <title>Phylogenetically driven sequencing of extremely halophilic archaea reveals strategies for static and dynamic osmo-response.</title>
        <authorList>
            <person name="Becker E.A."/>
            <person name="Seitzer P.M."/>
            <person name="Tritt A."/>
            <person name="Larsen D."/>
            <person name="Krusor M."/>
            <person name="Yao A.I."/>
            <person name="Wu D."/>
            <person name="Madern D."/>
            <person name="Eisen J.A."/>
            <person name="Darling A.E."/>
            <person name="Facciotti M.T."/>
        </authorList>
    </citation>
    <scope>NUCLEOTIDE SEQUENCE [LARGE SCALE GENOMIC DNA]</scope>
    <source>
        <strain evidence="2 3">DSM 19288</strain>
    </source>
</reference>
<keyword evidence="3" id="KW-1185">Reference proteome</keyword>
<dbReference type="EMBL" id="AOJK01000067">
    <property type="protein sequence ID" value="ELZ40731.1"/>
    <property type="molecule type" value="Genomic_DNA"/>
</dbReference>
<protein>
    <submittedName>
        <fullName evidence="2">Uncharacterized protein</fullName>
    </submittedName>
</protein>
<evidence type="ECO:0000313" key="3">
    <source>
        <dbReference type="Proteomes" id="UP000011586"/>
    </source>
</evidence>
<dbReference type="Proteomes" id="UP000011586">
    <property type="component" value="Unassembled WGS sequence"/>
</dbReference>
<proteinExistence type="predicted"/>
<gene>
    <name evidence="2" type="ORF">C463_14105</name>
</gene>
<feature type="transmembrane region" description="Helical" evidence="1">
    <location>
        <begin position="17"/>
        <end position="37"/>
    </location>
</feature>
<accession>M0DZ01</accession>
<keyword evidence="1" id="KW-0812">Transmembrane</keyword>
<organism evidence="2 3">
    <name type="scientific">Halorubrum californiense DSM 19288</name>
    <dbReference type="NCBI Taxonomy" id="1227465"/>
    <lineage>
        <taxon>Archaea</taxon>
        <taxon>Methanobacteriati</taxon>
        <taxon>Methanobacteriota</taxon>
        <taxon>Stenosarchaea group</taxon>
        <taxon>Halobacteria</taxon>
        <taxon>Halobacteriales</taxon>
        <taxon>Haloferacaceae</taxon>
        <taxon>Halorubrum</taxon>
    </lineage>
</organism>
<dbReference type="AlphaFoldDB" id="M0DZ01"/>
<evidence type="ECO:0000313" key="2">
    <source>
        <dbReference type="EMBL" id="ELZ40731.1"/>
    </source>
</evidence>
<comment type="caution">
    <text evidence="2">The sequence shown here is derived from an EMBL/GenBank/DDBJ whole genome shotgun (WGS) entry which is preliminary data.</text>
</comment>
<sequence length="180" mass="20958">MLLIISIGPDALDVLQVVLPFFGGLAAVLLGMVLRVYRTNSQRRREILNTIDLTSKYAEGSLTELRSEENRKKVAERVEEVYVEYDYLLTSLGSHEIEGIIFSLDRYENPDEMTKIWKEIGLDFEIDSTSRTRLELWNEGPDRDSYKLVRDVTIRGAMKRFFGFDEAYEERSEVNYEDLK</sequence>
<keyword evidence="1" id="KW-1133">Transmembrane helix</keyword>
<name>M0DZ01_9EURY</name>